<dbReference type="OrthoDB" id="9809813at2"/>
<dbReference type="GO" id="GO:0005886">
    <property type="term" value="C:plasma membrane"/>
    <property type="evidence" value="ECO:0007669"/>
    <property type="project" value="TreeGrafter"/>
</dbReference>
<evidence type="ECO:0000259" key="2">
    <source>
        <dbReference type="Pfam" id="PF02698"/>
    </source>
</evidence>
<organism evidence="3 4">
    <name type="scientific">Orrella marina</name>
    <dbReference type="NCBI Taxonomy" id="2163011"/>
    <lineage>
        <taxon>Bacteria</taxon>
        <taxon>Pseudomonadati</taxon>
        <taxon>Pseudomonadota</taxon>
        <taxon>Betaproteobacteria</taxon>
        <taxon>Burkholderiales</taxon>
        <taxon>Alcaligenaceae</taxon>
        <taxon>Orrella</taxon>
    </lineage>
</organism>
<keyword evidence="4" id="KW-1185">Reference proteome</keyword>
<accession>A0A2R4XFP2</accession>
<dbReference type="Pfam" id="PF02698">
    <property type="entry name" value="DUF218"/>
    <property type="match status" value="1"/>
</dbReference>
<dbReference type="InterPro" id="IPR014729">
    <property type="entry name" value="Rossmann-like_a/b/a_fold"/>
</dbReference>
<dbReference type="Gene3D" id="3.40.50.620">
    <property type="entry name" value="HUPs"/>
    <property type="match status" value="1"/>
</dbReference>
<evidence type="ECO:0000313" key="3">
    <source>
        <dbReference type="EMBL" id="AWB32632.1"/>
    </source>
</evidence>
<dbReference type="PANTHER" id="PTHR30336">
    <property type="entry name" value="INNER MEMBRANE PROTEIN, PROBABLE PERMEASE"/>
    <property type="match status" value="1"/>
</dbReference>
<evidence type="ECO:0000256" key="1">
    <source>
        <dbReference type="SAM" id="Phobius"/>
    </source>
</evidence>
<dbReference type="InterPro" id="IPR051599">
    <property type="entry name" value="Cell_Envelope_Assoc"/>
</dbReference>
<protein>
    <recommendedName>
        <fullName evidence="2">DUF218 domain-containing protein</fullName>
    </recommendedName>
</protein>
<keyword evidence="1" id="KW-0472">Membrane</keyword>
<feature type="domain" description="DUF218" evidence="2">
    <location>
        <begin position="78"/>
        <end position="243"/>
    </location>
</feature>
<dbReference type="AlphaFoldDB" id="A0A2R4XFP2"/>
<sequence>MSTTVVYSLLFAPNVLILMAIISAGLWLLRWRRTAVCFLIGGMLWVLLWSLPITTVMAGGYLEKRYERLEPDAYSQADAIVVLGGHIQGNRHNWFEEYDRNKVVSRESMAALLYQAGRSDLILLSGGALEGPISDTANMARSLQSMGIPPEAIVQETRSQNTLENARLTDETLRSLERQRILLVTSALHMPRAMSAFAGRPMEITAAPLPPQIIWPADRNKSIFAPDLHTLLASQTIIKEYAGLILYWIRALI</sequence>
<gene>
    <name evidence="3" type="ORF">DBV39_01660</name>
</gene>
<dbReference type="KEGG" id="boz:DBV39_01660"/>
<dbReference type="CDD" id="cd06259">
    <property type="entry name" value="YdcF-like"/>
    <property type="match status" value="1"/>
</dbReference>
<dbReference type="RefSeq" id="WP_108620073.1">
    <property type="nucleotide sequence ID" value="NZ_CP028901.1"/>
</dbReference>
<dbReference type="PANTHER" id="PTHR30336:SF4">
    <property type="entry name" value="ENVELOPE BIOGENESIS FACTOR ELYC"/>
    <property type="match status" value="1"/>
</dbReference>
<feature type="transmembrane region" description="Helical" evidence="1">
    <location>
        <begin position="36"/>
        <end position="62"/>
    </location>
</feature>
<dbReference type="GO" id="GO:0043164">
    <property type="term" value="P:Gram-negative-bacterium-type cell wall biogenesis"/>
    <property type="evidence" value="ECO:0007669"/>
    <property type="project" value="TreeGrafter"/>
</dbReference>
<dbReference type="GO" id="GO:0000270">
    <property type="term" value="P:peptidoglycan metabolic process"/>
    <property type="evidence" value="ECO:0007669"/>
    <property type="project" value="TreeGrafter"/>
</dbReference>
<proteinExistence type="predicted"/>
<reference evidence="3 4" key="1">
    <citation type="submission" date="2018-04" db="EMBL/GenBank/DDBJ databases">
        <title>Bordetella sp. HZ20 isolated from seawater.</title>
        <authorList>
            <person name="Sun C."/>
        </authorList>
    </citation>
    <scope>NUCLEOTIDE SEQUENCE [LARGE SCALE GENOMIC DNA]</scope>
    <source>
        <strain evidence="3 4">HZ20</strain>
    </source>
</reference>
<feature type="transmembrane region" description="Helical" evidence="1">
    <location>
        <begin position="6"/>
        <end position="29"/>
    </location>
</feature>
<evidence type="ECO:0000313" key="4">
    <source>
        <dbReference type="Proteomes" id="UP000244571"/>
    </source>
</evidence>
<dbReference type="InterPro" id="IPR003848">
    <property type="entry name" value="DUF218"/>
</dbReference>
<dbReference type="EMBL" id="CP028901">
    <property type="protein sequence ID" value="AWB32632.1"/>
    <property type="molecule type" value="Genomic_DNA"/>
</dbReference>
<keyword evidence="1" id="KW-1133">Transmembrane helix</keyword>
<name>A0A2R4XFP2_9BURK</name>
<dbReference type="Proteomes" id="UP000244571">
    <property type="component" value="Chromosome"/>
</dbReference>
<keyword evidence="1" id="KW-0812">Transmembrane</keyword>